<organism evidence="1">
    <name type="scientific">Arundo donax</name>
    <name type="common">Giant reed</name>
    <name type="synonym">Donax arundinaceus</name>
    <dbReference type="NCBI Taxonomy" id="35708"/>
    <lineage>
        <taxon>Eukaryota</taxon>
        <taxon>Viridiplantae</taxon>
        <taxon>Streptophyta</taxon>
        <taxon>Embryophyta</taxon>
        <taxon>Tracheophyta</taxon>
        <taxon>Spermatophyta</taxon>
        <taxon>Magnoliopsida</taxon>
        <taxon>Liliopsida</taxon>
        <taxon>Poales</taxon>
        <taxon>Poaceae</taxon>
        <taxon>PACMAD clade</taxon>
        <taxon>Arundinoideae</taxon>
        <taxon>Arundineae</taxon>
        <taxon>Arundo</taxon>
    </lineage>
</organism>
<reference evidence="1" key="2">
    <citation type="journal article" date="2015" name="Data Brief">
        <title>Shoot transcriptome of the giant reed, Arundo donax.</title>
        <authorList>
            <person name="Barrero R.A."/>
            <person name="Guerrero F.D."/>
            <person name="Moolhuijzen P."/>
            <person name="Goolsby J.A."/>
            <person name="Tidwell J."/>
            <person name="Bellgard S.E."/>
            <person name="Bellgard M.I."/>
        </authorList>
    </citation>
    <scope>NUCLEOTIDE SEQUENCE</scope>
    <source>
        <tissue evidence="1">Shoot tissue taken approximately 20 cm above the soil surface</tissue>
    </source>
</reference>
<dbReference type="EMBL" id="GBRH01192284">
    <property type="protein sequence ID" value="JAE05612.1"/>
    <property type="molecule type" value="Transcribed_RNA"/>
</dbReference>
<name>A0A0A9EZZ6_ARUDO</name>
<dbReference type="AlphaFoldDB" id="A0A0A9EZZ6"/>
<reference evidence="1" key="1">
    <citation type="submission" date="2014-09" db="EMBL/GenBank/DDBJ databases">
        <authorList>
            <person name="Magalhaes I.L.F."/>
            <person name="Oliveira U."/>
            <person name="Santos F.R."/>
            <person name="Vidigal T.H.D.A."/>
            <person name="Brescovit A.D."/>
            <person name="Santos A.J."/>
        </authorList>
    </citation>
    <scope>NUCLEOTIDE SEQUENCE</scope>
    <source>
        <tissue evidence="1">Shoot tissue taken approximately 20 cm above the soil surface</tissue>
    </source>
</reference>
<protein>
    <submittedName>
        <fullName evidence="1">Uncharacterized protein</fullName>
    </submittedName>
</protein>
<accession>A0A0A9EZZ6</accession>
<evidence type="ECO:0000313" key="1">
    <source>
        <dbReference type="EMBL" id="JAE05612.1"/>
    </source>
</evidence>
<proteinExistence type="predicted"/>
<sequence>MNRSTLMTSLLQDLLLETAHPMHFHLPCTDSSIHSLPHWHWSPIQFSFQDLLHLPSPC</sequence>